<dbReference type="Proteomes" id="UP000066014">
    <property type="component" value="Chromosome"/>
</dbReference>
<dbReference type="GO" id="GO:0004519">
    <property type="term" value="F:endonuclease activity"/>
    <property type="evidence" value="ECO:0007669"/>
    <property type="project" value="UniProtKB-KW"/>
</dbReference>
<proteinExistence type="predicted"/>
<dbReference type="HOGENOM" id="CLU_1127574_0_0_4"/>
<protein>
    <submittedName>
        <fullName evidence="1">Restriction endonuclease</fullName>
    </submittedName>
</protein>
<dbReference type="EMBL" id="AP014569">
    <property type="protein sequence ID" value="BAO83935.1"/>
    <property type="molecule type" value="Genomic_DNA"/>
</dbReference>
<sequence length="246" mass="27416">METAITKLLSEFPVIEEKCRQNRVPINLQKLTAEAEAWLSRQQKEDISYKHDLISPHGLTIELTLAELKYAFAVGTVRTWFNEKVMGWKYRHSGLPSQLAHSIGQAGEMALSKYLQSKQIKFSGAPVVVASKSEFRQDLTINRKSVGIKTAAKRSYLDIIRRGTSYYPAKMLDGESLRVLSYPELLIQIGVDSSTGAVAILGCITRGEIMASPTANIFNKPAHVIPIVSYASFDDISWLQRLGAKE</sequence>
<name>A0A060NRF5_9BURK</name>
<dbReference type="OrthoDB" id="9954620at2"/>
<keyword evidence="1" id="KW-0378">Hydrolase</keyword>
<keyword evidence="1" id="KW-0255">Endonuclease</keyword>
<dbReference type="STRING" id="1458426.SMCB_1707"/>
<gene>
    <name evidence="1" type="ORF">SMCB_1707</name>
</gene>
<evidence type="ECO:0000313" key="2">
    <source>
        <dbReference type="Proteomes" id="UP000066014"/>
    </source>
</evidence>
<organism evidence="1 2">
    <name type="scientific">Serpentinimonas maccroryi</name>
    <dbReference type="NCBI Taxonomy" id="1458426"/>
    <lineage>
        <taxon>Bacteria</taxon>
        <taxon>Pseudomonadati</taxon>
        <taxon>Pseudomonadota</taxon>
        <taxon>Betaproteobacteria</taxon>
        <taxon>Burkholderiales</taxon>
        <taxon>Comamonadaceae</taxon>
        <taxon>Serpentinimonas</taxon>
    </lineage>
</organism>
<dbReference type="RefSeq" id="WP_144400317.1">
    <property type="nucleotide sequence ID" value="NZ_AP014569.1"/>
</dbReference>
<evidence type="ECO:0000313" key="1">
    <source>
        <dbReference type="EMBL" id="BAO83935.1"/>
    </source>
</evidence>
<reference evidence="1 2" key="1">
    <citation type="journal article" date="2014" name="Nat. Commun.">
        <title>Physiological and genomic features of highly alkaliphilic hydrogen-utilizing Betaproteobacteria from a continental serpentinizing site.</title>
        <authorList>
            <person name="Suzuki S."/>
            <person name="Kuenen J.G."/>
            <person name="Schipper K."/>
            <person name="van der Velde S."/>
            <person name="Ishii S."/>
            <person name="Wu A."/>
            <person name="Sorokin D.Y."/>
            <person name="Tenney A."/>
            <person name="Meng X.Y."/>
            <person name="Morrill P.L."/>
            <person name="Kamagata Y."/>
            <person name="Muyzer G."/>
            <person name="Nealson K.H."/>
        </authorList>
    </citation>
    <scope>NUCLEOTIDE SEQUENCE [LARGE SCALE GENOMIC DNA]</scope>
    <source>
        <strain evidence="1 2">B1</strain>
    </source>
</reference>
<accession>A0A060NRF5</accession>
<dbReference type="AlphaFoldDB" id="A0A060NRF5"/>
<keyword evidence="2" id="KW-1185">Reference proteome</keyword>
<keyword evidence="1" id="KW-0540">Nuclease</keyword>
<dbReference type="KEGG" id="cbab:SMCB_1707"/>